<dbReference type="EMBL" id="BMMM01000012">
    <property type="protein sequence ID" value="GGN77686.1"/>
    <property type="molecule type" value="Genomic_DNA"/>
</dbReference>
<dbReference type="Proteomes" id="UP000600365">
    <property type="component" value="Unassembled WGS sequence"/>
</dbReference>
<proteinExistence type="predicted"/>
<comment type="caution">
    <text evidence="2">The sequence shown here is derived from an EMBL/GenBank/DDBJ whole genome shotgun (WGS) entry which is preliminary data.</text>
</comment>
<evidence type="ECO:0000313" key="2">
    <source>
        <dbReference type="EMBL" id="GGN77686.1"/>
    </source>
</evidence>
<feature type="compositionally biased region" description="Polar residues" evidence="1">
    <location>
        <begin position="55"/>
        <end position="72"/>
    </location>
</feature>
<feature type="region of interest" description="Disordered" evidence="1">
    <location>
        <begin position="55"/>
        <end position="78"/>
    </location>
</feature>
<reference evidence="2 3" key="1">
    <citation type="journal article" date="2014" name="Int. J. Syst. Evol. Microbiol.">
        <title>Complete genome sequence of Corynebacterium casei LMG S-19264T (=DSM 44701T), isolated from a smear-ripened cheese.</title>
        <authorList>
            <consortium name="US DOE Joint Genome Institute (JGI-PGF)"/>
            <person name="Walter F."/>
            <person name="Albersmeier A."/>
            <person name="Kalinowski J."/>
            <person name="Ruckert C."/>
        </authorList>
    </citation>
    <scope>NUCLEOTIDE SEQUENCE [LARGE SCALE GENOMIC DNA]</scope>
    <source>
        <strain evidence="2 3">CGMCC 4.7111</strain>
    </source>
</reference>
<organism evidence="2 3">
    <name type="scientific">Streptomyces albiflavescens</name>
    <dbReference type="NCBI Taxonomy" id="1623582"/>
    <lineage>
        <taxon>Bacteria</taxon>
        <taxon>Bacillati</taxon>
        <taxon>Actinomycetota</taxon>
        <taxon>Actinomycetes</taxon>
        <taxon>Kitasatosporales</taxon>
        <taxon>Streptomycetaceae</taxon>
        <taxon>Streptomyces</taxon>
    </lineage>
</organism>
<protein>
    <submittedName>
        <fullName evidence="2">Uncharacterized protein</fullName>
    </submittedName>
</protein>
<gene>
    <name evidence="2" type="ORF">GCM10011579_060130</name>
</gene>
<sequence>MGAAGRGPRARRSVSDASRLDLVGKRLRARLVTLCEADQIGSRLRLLPIERSASPTGCNTQGVLQPSATGQPGQRPFELSGPFVQVRALTGQLDTWDTAVRQCAAGPGGTLDSGQWVE</sequence>
<dbReference type="AlphaFoldDB" id="A0A918D7K0"/>
<evidence type="ECO:0000256" key="1">
    <source>
        <dbReference type="SAM" id="MobiDB-lite"/>
    </source>
</evidence>
<keyword evidence="3" id="KW-1185">Reference proteome</keyword>
<evidence type="ECO:0000313" key="3">
    <source>
        <dbReference type="Proteomes" id="UP000600365"/>
    </source>
</evidence>
<name>A0A918D7K0_9ACTN</name>
<accession>A0A918D7K0</accession>